<evidence type="ECO:0008006" key="2">
    <source>
        <dbReference type="Google" id="ProtNLM"/>
    </source>
</evidence>
<accession>A0A383AG74</accession>
<protein>
    <recommendedName>
        <fullName evidence="2">2-methylcitrate dehydratase</fullName>
    </recommendedName>
</protein>
<dbReference type="InterPro" id="IPR042183">
    <property type="entry name" value="MmgE/PrpD_sf_1"/>
</dbReference>
<dbReference type="EMBL" id="UINC01191832">
    <property type="protein sequence ID" value="SVE06664.1"/>
    <property type="molecule type" value="Genomic_DNA"/>
</dbReference>
<organism evidence="1">
    <name type="scientific">marine metagenome</name>
    <dbReference type="NCBI Taxonomy" id="408172"/>
    <lineage>
        <taxon>unclassified sequences</taxon>
        <taxon>metagenomes</taxon>
        <taxon>ecological metagenomes</taxon>
    </lineage>
</organism>
<feature type="non-terminal residue" evidence="1">
    <location>
        <position position="46"/>
    </location>
</feature>
<name>A0A383AG74_9ZZZZ</name>
<dbReference type="Gene3D" id="1.10.4100.10">
    <property type="entry name" value="2-methylcitrate dehydratase PrpD"/>
    <property type="match status" value="1"/>
</dbReference>
<gene>
    <name evidence="1" type="ORF">METZ01_LOCUS459518</name>
</gene>
<dbReference type="AlphaFoldDB" id="A0A383AG74"/>
<proteinExistence type="predicted"/>
<sequence length="46" mass="5175">MTENVESNVRPDPDEVLVKIADYVLNTSVESKEALTTARYCLMDTL</sequence>
<reference evidence="1" key="1">
    <citation type="submission" date="2018-05" db="EMBL/GenBank/DDBJ databases">
        <authorList>
            <person name="Lanie J.A."/>
            <person name="Ng W.-L."/>
            <person name="Kazmierczak K.M."/>
            <person name="Andrzejewski T.M."/>
            <person name="Davidsen T.M."/>
            <person name="Wayne K.J."/>
            <person name="Tettelin H."/>
            <person name="Glass J.I."/>
            <person name="Rusch D."/>
            <person name="Podicherti R."/>
            <person name="Tsui H.-C.T."/>
            <person name="Winkler M.E."/>
        </authorList>
    </citation>
    <scope>NUCLEOTIDE SEQUENCE</scope>
</reference>
<evidence type="ECO:0000313" key="1">
    <source>
        <dbReference type="EMBL" id="SVE06664.1"/>
    </source>
</evidence>